<dbReference type="GO" id="GO:0008201">
    <property type="term" value="F:heparin binding"/>
    <property type="evidence" value="ECO:0007669"/>
    <property type="project" value="TreeGrafter"/>
</dbReference>
<dbReference type="PROSITE" id="PS51323">
    <property type="entry name" value="IGFBP_N_2"/>
    <property type="match status" value="1"/>
</dbReference>
<sequence>LHAFLTDDLSLSFIKASFLNSSMVLSTLEPMTAEPYNRTQYCMLPCTCPASPPSYPPGISLITDGCDCCKACAKQVGEMCNEVDSCNHHHGLYCDYSSDKPRYEKGVCCLNTNKLEDKLLLYVVFWSSTYRQIEIISQNELHVLFYFLFF</sequence>
<dbReference type="GO" id="GO:0005178">
    <property type="term" value="F:integrin binding"/>
    <property type="evidence" value="ECO:0007669"/>
    <property type="project" value="TreeGrafter"/>
</dbReference>
<dbReference type="InterPro" id="IPR000867">
    <property type="entry name" value="IGFBP-like"/>
</dbReference>
<dbReference type="Pfam" id="PF00219">
    <property type="entry name" value="IGFBP"/>
    <property type="match status" value="1"/>
</dbReference>
<protein>
    <recommendedName>
        <fullName evidence="3">IGFBP N-terminal domain-containing protein</fullName>
    </recommendedName>
</protein>
<dbReference type="Ensembl" id="ENSEEET00000056785.1">
    <property type="protein sequence ID" value="ENSEEEP00000062225.1"/>
    <property type="gene ID" value="ENSEEEG00000025365.1"/>
</dbReference>
<feature type="domain" description="IGFBP N-terminal" evidence="3">
    <location>
        <begin position="38"/>
        <end position="111"/>
    </location>
</feature>
<evidence type="ECO:0000259" key="3">
    <source>
        <dbReference type="PROSITE" id="PS51323"/>
    </source>
</evidence>
<organism evidence="4 5">
    <name type="scientific">Electrophorus electricus</name>
    <name type="common">Electric eel</name>
    <name type="synonym">Gymnotus electricus</name>
    <dbReference type="NCBI Taxonomy" id="8005"/>
    <lineage>
        <taxon>Eukaryota</taxon>
        <taxon>Metazoa</taxon>
        <taxon>Chordata</taxon>
        <taxon>Craniata</taxon>
        <taxon>Vertebrata</taxon>
        <taxon>Euteleostomi</taxon>
        <taxon>Actinopterygii</taxon>
        <taxon>Neopterygii</taxon>
        <taxon>Teleostei</taxon>
        <taxon>Ostariophysi</taxon>
        <taxon>Gymnotiformes</taxon>
        <taxon>Gymnotoidei</taxon>
        <taxon>Gymnotidae</taxon>
        <taxon>Electrophorus</taxon>
    </lineage>
</organism>
<dbReference type="GO" id="GO:0031012">
    <property type="term" value="C:extracellular matrix"/>
    <property type="evidence" value="ECO:0007669"/>
    <property type="project" value="TreeGrafter"/>
</dbReference>
<keyword evidence="2" id="KW-1015">Disulfide bond</keyword>
<accession>A0AAY5EZR5</accession>
<dbReference type="SMART" id="SM00121">
    <property type="entry name" value="IB"/>
    <property type="match status" value="1"/>
</dbReference>
<dbReference type="AlphaFoldDB" id="A0AAY5EZR5"/>
<proteinExistence type="predicted"/>
<dbReference type="InterPro" id="IPR009030">
    <property type="entry name" value="Growth_fac_rcpt_cys_sf"/>
</dbReference>
<dbReference type="InterPro" id="IPR050941">
    <property type="entry name" value="CCN"/>
</dbReference>
<dbReference type="GeneTree" id="ENSGT00940000158587"/>
<reference evidence="4" key="3">
    <citation type="submission" date="2025-09" db="UniProtKB">
        <authorList>
            <consortium name="Ensembl"/>
        </authorList>
    </citation>
    <scope>IDENTIFICATION</scope>
</reference>
<evidence type="ECO:0000313" key="5">
    <source>
        <dbReference type="Proteomes" id="UP000314983"/>
    </source>
</evidence>
<dbReference type="Proteomes" id="UP000314983">
    <property type="component" value="Chromosome 8"/>
</dbReference>
<keyword evidence="1" id="KW-0732">Signal</keyword>
<dbReference type="PANTHER" id="PTHR11348">
    <property type="entry name" value="CONNECTIVE TISSUE GROWTH FACTOR-RELATED"/>
    <property type="match status" value="1"/>
</dbReference>
<dbReference type="PANTHER" id="PTHR11348:SF4">
    <property type="entry name" value="CCN FAMILY MEMBER 4"/>
    <property type="match status" value="1"/>
</dbReference>
<evidence type="ECO:0000256" key="1">
    <source>
        <dbReference type="ARBA" id="ARBA00022729"/>
    </source>
</evidence>
<dbReference type="GO" id="GO:0005615">
    <property type="term" value="C:extracellular space"/>
    <property type="evidence" value="ECO:0007669"/>
    <property type="project" value="TreeGrafter"/>
</dbReference>
<evidence type="ECO:0000256" key="2">
    <source>
        <dbReference type="ARBA" id="ARBA00023157"/>
    </source>
</evidence>
<keyword evidence="5" id="KW-1185">Reference proteome</keyword>
<evidence type="ECO:0000313" key="4">
    <source>
        <dbReference type="Ensembl" id="ENSEEEP00000062225.1"/>
    </source>
</evidence>
<dbReference type="GO" id="GO:0007155">
    <property type="term" value="P:cell adhesion"/>
    <property type="evidence" value="ECO:0007669"/>
    <property type="project" value="TreeGrafter"/>
</dbReference>
<dbReference type="SUPFAM" id="SSF57184">
    <property type="entry name" value="Growth factor receptor domain"/>
    <property type="match status" value="1"/>
</dbReference>
<reference evidence="4" key="2">
    <citation type="submission" date="2025-08" db="UniProtKB">
        <authorList>
            <consortium name="Ensembl"/>
        </authorList>
    </citation>
    <scope>IDENTIFICATION</scope>
</reference>
<name>A0AAY5EZR5_ELEEL</name>
<reference evidence="4 5" key="1">
    <citation type="submission" date="2020-05" db="EMBL/GenBank/DDBJ databases">
        <title>Electrophorus electricus (electric eel) genome, fEleEle1, primary haplotype.</title>
        <authorList>
            <person name="Myers G."/>
            <person name="Meyer A."/>
            <person name="Fedrigo O."/>
            <person name="Formenti G."/>
            <person name="Rhie A."/>
            <person name="Tracey A."/>
            <person name="Sims Y."/>
            <person name="Jarvis E.D."/>
        </authorList>
    </citation>
    <scope>NUCLEOTIDE SEQUENCE [LARGE SCALE GENOMIC DNA]</scope>
</reference>
<dbReference type="GO" id="GO:0007165">
    <property type="term" value="P:signal transduction"/>
    <property type="evidence" value="ECO:0007669"/>
    <property type="project" value="TreeGrafter"/>
</dbReference>
<dbReference type="GO" id="GO:0045597">
    <property type="term" value="P:positive regulation of cell differentiation"/>
    <property type="evidence" value="ECO:0007669"/>
    <property type="project" value="TreeGrafter"/>
</dbReference>